<reference evidence="3 4" key="1">
    <citation type="submission" date="2017-05" db="EMBL/GenBank/DDBJ databases">
        <authorList>
            <person name="Varghese N."/>
            <person name="Submissions S."/>
        </authorList>
    </citation>
    <scope>NUCLEOTIDE SEQUENCE [LARGE SCALE GENOMIC DNA]</scope>
    <source>
        <strain evidence="3 4">DSM 21342</strain>
    </source>
</reference>
<feature type="signal peptide" evidence="1">
    <location>
        <begin position="1"/>
        <end position="23"/>
    </location>
</feature>
<dbReference type="RefSeq" id="WP_142602464.1">
    <property type="nucleotide sequence ID" value="NZ_FXSZ01000003.1"/>
</dbReference>
<dbReference type="Gene3D" id="2.60.40.1120">
    <property type="entry name" value="Carboxypeptidase-like, regulatory domain"/>
    <property type="match status" value="1"/>
</dbReference>
<accession>A0A521C2R6</accession>
<dbReference type="OrthoDB" id="1086219at2"/>
<proteinExistence type="predicted"/>
<feature type="domain" description="Outer membrane protein beta-barrel" evidence="2">
    <location>
        <begin position="474"/>
        <end position="768"/>
    </location>
</feature>
<dbReference type="Proteomes" id="UP000315971">
    <property type="component" value="Unassembled WGS sequence"/>
</dbReference>
<dbReference type="InterPro" id="IPR041700">
    <property type="entry name" value="OMP_b-brl_3"/>
</dbReference>
<feature type="chain" id="PRO_5022025786" evidence="1">
    <location>
        <begin position="24"/>
        <end position="947"/>
    </location>
</feature>
<evidence type="ECO:0000256" key="1">
    <source>
        <dbReference type="SAM" id="SignalP"/>
    </source>
</evidence>
<protein>
    <submittedName>
        <fullName evidence="3">Outer membrane receptor proteins, mostly Fe transport</fullName>
    </submittedName>
</protein>
<dbReference type="Pfam" id="PF14905">
    <property type="entry name" value="OMP_b-brl_3"/>
    <property type="match status" value="2"/>
</dbReference>
<keyword evidence="3" id="KW-0675">Receptor</keyword>
<dbReference type="InterPro" id="IPR008969">
    <property type="entry name" value="CarboxyPept-like_regulatory"/>
</dbReference>
<keyword evidence="1" id="KW-0732">Signal</keyword>
<dbReference type="SUPFAM" id="SSF49464">
    <property type="entry name" value="Carboxypeptidase regulatory domain-like"/>
    <property type="match status" value="1"/>
</dbReference>
<organism evidence="3 4">
    <name type="scientific">Solitalea koreensis</name>
    <dbReference type="NCBI Taxonomy" id="543615"/>
    <lineage>
        <taxon>Bacteria</taxon>
        <taxon>Pseudomonadati</taxon>
        <taxon>Bacteroidota</taxon>
        <taxon>Sphingobacteriia</taxon>
        <taxon>Sphingobacteriales</taxon>
        <taxon>Sphingobacteriaceae</taxon>
        <taxon>Solitalea</taxon>
    </lineage>
</organism>
<dbReference type="EMBL" id="FXSZ01000003">
    <property type="protein sequence ID" value="SMO53694.1"/>
    <property type="molecule type" value="Genomic_DNA"/>
</dbReference>
<dbReference type="SUPFAM" id="SSF56935">
    <property type="entry name" value="Porins"/>
    <property type="match status" value="1"/>
</dbReference>
<evidence type="ECO:0000313" key="3">
    <source>
        <dbReference type="EMBL" id="SMO53694.1"/>
    </source>
</evidence>
<gene>
    <name evidence="3" type="ORF">SAMN06265350_103154</name>
</gene>
<keyword evidence="4" id="KW-1185">Reference proteome</keyword>
<name>A0A521C2R6_9SPHI</name>
<evidence type="ECO:0000313" key="4">
    <source>
        <dbReference type="Proteomes" id="UP000315971"/>
    </source>
</evidence>
<evidence type="ECO:0000259" key="2">
    <source>
        <dbReference type="Pfam" id="PF14905"/>
    </source>
</evidence>
<feature type="domain" description="Outer membrane protein beta-barrel" evidence="2">
    <location>
        <begin position="782"/>
        <end position="930"/>
    </location>
</feature>
<dbReference type="Pfam" id="PF13620">
    <property type="entry name" value="CarboxypepD_reg"/>
    <property type="match status" value="1"/>
</dbReference>
<sequence length="947" mass="106692">MNHLPKAAMLTCLVCLCFFNSFAQTKTTGSISGKVSNSGKEALDAAMISVVHLKDSTFRRNAMTDKNGAFEIRSLLIGDYKLYVSYFGFKEQVKHFSISKEQLQPKLDIHLDSLKIIGLQEVTVVGDAPPIKVKQDTVEFNAGSFKTKDGAVVEDLLKKLPGVEVEKDGTVKAHGERVTQVYVEGKPFFGNDPKIATKNLPANIVDKVQVIDEKSEQAKLSKVDDGERKKVVNLTLKADKKQGAFGNASLANGVTDFTNNRNRYEGNLNINRFTKKQQFSVLFMSNNTNKLGFSSGDLNDFAGTGGASSLSGDGAIYNYNSNTKKGSIDFNNVFGTEGNSGLNSSTAGGINYRNSFSKRFDFNASYFLSSITNGRQEKVVQTTTLENQSLFASNSTNGDSKSFNHQLNMNMEFRIDSTQTFKFRPSFGLKRNTSNSLFQFESIRDNQVRVNDGYQRGDQNSLTPTLDNYFNYNKQFKKPGRTFSVRIINRLSQNGANTYNDQLNNYQETGAFDLINQYKKQEITTSNHNLNLQYSEPIDKERSLAISYELNNRIDYSERNTYDFNDQSAQFDQFNPLFSINYRNRVTYNKYSTRLGVRKKNYNYSLGLGLQQIYLRGNSLTQDSVYKQNFVSIIPNAELNYQLSKKKTVSMRYGGRIAPPQFSNLQSVADNSNPLNVRLSNPDLKAEFISNGSISYGYNDIATGKNLNLGLYAGNTFNAISAKTTIDVATGKQTSRPENVNGNYYFSMFGYSYFPVKWGNTAIKSSIRPSVNAYFRRNVSFINGDKLASINITPFISTSFNFSFKELEFDVSCNLRYNKTTYENNVIKAVNYYSVNSAMSMSYSIPKIVSFSFDANQFNNPGYTSNKSSFMMLNASIYKEFLKGNRAKIALEGYDLLNQNTDVFRSITDNTIIDRQTNILRRYFMLNLTYRVSKFGAAPKKERSPFF</sequence>
<dbReference type="AlphaFoldDB" id="A0A521C2R6"/>